<dbReference type="Pfam" id="PF00482">
    <property type="entry name" value="T2SSF"/>
    <property type="match status" value="1"/>
</dbReference>
<evidence type="ECO:0000256" key="3">
    <source>
        <dbReference type="ARBA" id="ARBA00022692"/>
    </source>
</evidence>
<evidence type="ECO:0000256" key="2">
    <source>
        <dbReference type="ARBA" id="ARBA00022475"/>
    </source>
</evidence>
<name>A0A7K0DFM2_9NOCA</name>
<keyword evidence="2" id="KW-1003">Cell membrane</keyword>
<evidence type="ECO:0000256" key="1">
    <source>
        <dbReference type="ARBA" id="ARBA00004651"/>
    </source>
</evidence>
<accession>A0A7K0DFM2</accession>
<dbReference type="RefSeq" id="WP_153338466.1">
    <property type="nucleotide sequence ID" value="NZ_WEGI01000001.1"/>
</dbReference>
<proteinExistence type="predicted"/>
<dbReference type="GO" id="GO:0005886">
    <property type="term" value="C:plasma membrane"/>
    <property type="evidence" value="ECO:0007669"/>
    <property type="project" value="UniProtKB-SubCell"/>
</dbReference>
<comment type="subcellular location">
    <subcellularLocation>
        <location evidence="1">Cell membrane</location>
        <topology evidence="1">Multi-pass membrane protein</topology>
    </subcellularLocation>
</comment>
<evidence type="ECO:0000313" key="7">
    <source>
        <dbReference type="EMBL" id="MQY24459.1"/>
    </source>
</evidence>
<evidence type="ECO:0000256" key="5">
    <source>
        <dbReference type="ARBA" id="ARBA00023136"/>
    </source>
</evidence>
<feature type="domain" description="Type II secretion system protein GspF" evidence="6">
    <location>
        <begin position="57"/>
        <end position="178"/>
    </location>
</feature>
<evidence type="ECO:0000313" key="8">
    <source>
        <dbReference type="Proteomes" id="UP000431401"/>
    </source>
</evidence>
<comment type="caution">
    <text evidence="7">The sequence shown here is derived from an EMBL/GenBank/DDBJ whole genome shotgun (WGS) entry which is preliminary data.</text>
</comment>
<keyword evidence="5" id="KW-0472">Membrane</keyword>
<evidence type="ECO:0000259" key="6">
    <source>
        <dbReference type="Pfam" id="PF00482"/>
    </source>
</evidence>
<evidence type="ECO:0000256" key="4">
    <source>
        <dbReference type="ARBA" id="ARBA00022989"/>
    </source>
</evidence>
<keyword evidence="4" id="KW-1133">Transmembrane helix</keyword>
<dbReference type="PANTHER" id="PTHR35007">
    <property type="entry name" value="INTEGRAL MEMBRANE PROTEIN-RELATED"/>
    <property type="match status" value="1"/>
</dbReference>
<gene>
    <name evidence="7" type="ORF">NRB56_00060</name>
</gene>
<dbReference type="AlphaFoldDB" id="A0A7K0DFM2"/>
<keyword evidence="3" id="KW-0812">Transmembrane</keyword>
<dbReference type="PANTHER" id="PTHR35007:SF3">
    <property type="entry name" value="POSSIBLE CONSERVED ALANINE RICH MEMBRANE PROTEIN"/>
    <property type="match status" value="1"/>
</dbReference>
<dbReference type="EMBL" id="WEGI01000001">
    <property type="protein sequence ID" value="MQY24459.1"/>
    <property type="molecule type" value="Genomic_DNA"/>
</dbReference>
<dbReference type="InterPro" id="IPR018076">
    <property type="entry name" value="T2SS_GspF_dom"/>
</dbReference>
<dbReference type="OrthoDB" id="3267562at2"/>
<dbReference type="Proteomes" id="UP000431401">
    <property type="component" value="Unassembled WGS sequence"/>
</dbReference>
<reference evidence="7 8" key="1">
    <citation type="submission" date="2019-10" db="EMBL/GenBank/DDBJ databases">
        <title>Nocardia macrotermitis sp. nov. and Nocardia aurantia sp. nov., isolated from the gut of fungus growing-termite Macrotermes natalensis.</title>
        <authorList>
            <person name="Benndorf R."/>
            <person name="Schwitalla J."/>
            <person name="Martin K."/>
            <person name="De Beer W."/>
            <person name="Kaster A.-K."/>
            <person name="Vollmers J."/>
            <person name="Poulsen M."/>
            <person name="Beemelmanns C."/>
        </authorList>
    </citation>
    <scope>NUCLEOTIDE SEQUENCE [LARGE SCALE GENOMIC DNA]</scope>
    <source>
        <strain evidence="7 8">RB56</strain>
    </source>
</reference>
<organism evidence="7 8">
    <name type="scientific">Nocardia aurantia</name>
    <dbReference type="NCBI Taxonomy" id="2585199"/>
    <lineage>
        <taxon>Bacteria</taxon>
        <taxon>Bacillati</taxon>
        <taxon>Actinomycetota</taxon>
        <taxon>Actinomycetes</taxon>
        <taxon>Mycobacteriales</taxon>
        <taxon>Nocardiaceae</taxon>
        <taxon>Nocardia</taxon>
    </lineage>
</organism>
<protein>
    <recommendedName>
        <fullName evidence="6">Type II secretion system protein GspF domain-containing protein</fullName>
    </recommendedName>
</protein>
<sequence length="198" mass="19925">MTGAFSVVLLAATVLVFPHRGAASGRLRELIAKAPLTQSFSSSKAEDDPLAAAAVFDLLAACLRSGMPISAAARAVAVAAGGPLEPPLRRAADLLALGADPVAAWERAAADARSDDLRTLARLIRRSARSGAALADAVAEVAQQCRAAVSDEATARAARAGTLIAGPLGLCFLPAFVCLGIVPVVIGLADRVLGGGLP</sequence>
<keyword evidence="8" id="KW-1185">Reference proteome</keyword>